<dbReference type="AlphaFoldDB" id="A0A7R9L9R4"/>
<evidence type="ECO:0000256" key="5">
    <source>
        <dbReference type="ARBA" id="ARBA00023136"/>
    </source>
</evidence>
<keyword evidence="6" id="KW-0325">Glycoprotein</keyword>
<dbReference type="OrthoDB" id="6497691at2759"/>
<evidence type="ECO:0000256" key="6">
    <source>
        <dbReference type="ARBA" id="ARBA00023180"/>
    </source>
</evidence>
<dbReference type="EMBL" id="OC865176">
    <property type="protein sequence ID" value="CAD7632205.1"/>
    <property type="molecule type" value="Genomic_DNA"/>
</dbReference>
<dbReference type="EMBL" id="OC874562">
    <property type="protein sequence ID" value="CAD7637698.1"/>
    <property type="molecule type" value="Genomic_DNA"/>
</dbReference>
<feature type="non-terminal residue" evidence="9">
    <location>
        <position position="1"/>
    </location>
</feature>
<accession>A0A7R9L9R4</accession>
<dbReference type="PANTHER" id="PTHR11923:SF51">
    <property type="entry name" value="LYSOSOME MEMBRANE PROTEIN 2"/>
    <property type="match status" value="1"/>
</dbReference>
<evidence type="ECO:0000256" key="1">
    <source>
        <dbReference type="ARBA" id="ARBA00004370"/>
    </source>
</evidence>
<evidence type="ECO:0000313" key="10">
    <source>
        <dbReference type="Proteomes" id="UP000759131"/>
    </source>
</evidence>
<feature type="transmembrane region" description="Helical" evidence="7">
    <location>
        <begin position="25"/>
        <end position="43"/>
    </location>
</feature>
<dbReference type="PANTHER" id="PTHR11923">
    <property type="entry name" value="SCAVENGER RECEPTOR CLASS B TYPE-1 SR-B1"/>
    <property type="match status" value="1"/>
</dbReference>
<evidence type="ECO:0000256" key="2">
    <source>
        <dbReference type="ARBA" id="ARBA00010532"/>
    </source>
</evidence>
<evidence type="ECO:0000256" key="4">
    <source>
        <dbReference type="ARBA" id="ARBA00022989"/>
    </source>
</evidence>
<evidence type="ECO:0000313" key="8">
    <source>
        <dbReference type="EMBL" id="CAD7632205.1"/>
    </source>
</evidence>
<comment type="similarity">
    <text evidence="2">Belongs to the CD36 family.</text>
</comment>
<reference evidence="9" key="1">
    <citation type="submission" date="2020-11" db="EMBL/GenBank/DDBJ databases">
        <authorList>
            <person name="Tran Van P."/>
        </authorList>
    </citation>
    <scope>NUCLEOTIDE SEQUENCE</scope>
</reference>
<keyword evidence="4 7" id="KW-1133">Transmembrane helix</keyword>
<evidence type="ECO:0000256" key="3">
    <source>
        <dbReference type="ARBA" id="ARBA00022692"/>
    </source>
</evidence>
<dbReference type="PRINTS" id="PR01609">
    <property type="entry name" value="CD36FAMILY"/>
</dbReference>
<organism evidence="9">
    <name type="scientific">Medioppia subpectinata</name>
    <dbReference type="NCBI Taxonomy" id="1979941"/>
    <lineage>
        <taxon>Eukaryota</taxon>
        <taxon>Metazoa</taxon>
        <taxon>Ecdysozoa</taxon>
        <taxon>Arthropoda</taxon>
        <taxon>Chelicerata</taxon>
        <taxon>Arachnida</taxon>
        <taxon>Acari</taxon>
        <taxon>Acariformes</taxon>
        <taxon>Sarcoptiformes</taxon>
        <taxon>Oribatida</taxon>
        <taxon>Brachypylina</taxon>
        <taxon>Oppioidea</taxon>
        <taxon>Oppiidae</taxon>
        <taxon>Medioppia</taxon>
    </lineage>
</organism>
<name>A0A7R9L9R4_9ACAR</name>
<comment type="subcellular location">
    <subcellularLocation>
        <location evidence="1">Membrane</location>
    </subcellularLocation>
</comment>
<gene>
    <name evidence="8" type="ORF">OSB1V03_LOCUS12610</name>
    <name evidence="9" type="ORF">OSB1V03_LOCUS17082</name>
</gene>
<evidence type="ECO:0000313" key="9">
    <source>
        <dbReference type="EMBL" id="CAD7637698.1"/>
    </source>
</evidence>
<protein>
    <submittedName>
        <fullName evidence="9">Uncharacterized protein</fullName>
    </submittedName>
</protein>
<proteinExistence type="inferred from homology"/>
<dbReference type="Pfam" id="PF01130">
    <property type="entry name" value="CD36"/>
    <property type="match status" value="1"/>
</dbReference>
<keyword evidence="10" id="KW-1185">Reference proteome</keyword>
<keyword evidence="5 7" id="KW-0472">Membrane</keyword>
<sequence>MVLINSETHQAMVTRQRIKTNAKRGGLLAGIGGLIVIGFPMLVSTGMNSPVGFQIKEGNVITSAWLDVPLPIYNAIYVWNIENPAEFRRGAKAKLREMGPYVYKQHRWKEVISWGRNQESVKFWALSSWEFNEERTVGTQKDKITMINLPVYAMAAVVRGLVEKLPLSFAIAPVAFGAVNVLFMTHGEGLLKEMTVADLVEGYPFRILDTIDVLTKPLTWFGIKLPDTGMPQNKFGLLHVKNFTKGGPYEVYTGQQGTKFLKFISYQDK</sequence>
<dbReference type="GO" id="GO:0005044">
    <property type="term" value="F:scavenger receptor activity"/>
    <property type="evidence" value="ECO:0007669"/>
    <property type="project" value="TreeGrafter"/>
</dbReference>
<dbReference type="Proteomes" id="UP000759131">
    <property type="component" value="Unassembled WGS sequence"/>
</dbReference>
<dbReference type="GO" id="GO:0005737">
    <property type="term" value="C:cytoplasm"/>
    <property type="evidence" value="ECO:0007669"/>
    <property type="project" value="TreeGrafter"/>
</dbReference>
<dbReference type="EMBL" id="CAJPIZ010019987">
    <property type="protein sequence ID" value="CAG2117128.1"/>
    <property type="molecule type" value="Genomic_DNA"/>
</dbReference>
<evidence type="ECO:0000256" key="7">
    <source>
        <dbReference type="SAM" id="Phobius"/>
    </source>
</evidence>
<dbReference type="GO" id="GO:0016020">
    <property type="term" value="C:membrane"/>
    <property type="evidence" value="ECO:0007669"/>
    <property type="project" value="UniProtKB-SubCell"/>
</dbReference>
<keyword evidence="3 7" id="KW-0812">Transmembrane</keyword>
<dbReference type="InterPro" id="IPR002159">
    <property type="entry name" value="CD36_fam"/>
</dbReference>
<dbReference type="EMBL" id="CAJPIZ010010601">
    <property type="protein sequence ID" value="CAG2112635.1"/>
    <property type="molecule type" value="Genomic_DNA"/>
</dbReference>